<keyword evidence="5" id="KW-1185">Reference proteome</keyword>
<organism evidence="4 5">
    <name type="scientific">Mytilus coruscus</name>
    <name type="common">Sea mussel</name>
    <dbReference type="NCBI Taxonomy" id="42192"/>
    <lineage>
        <taxon>Eukaryota</taxon>
        <taxon>Metazoa</taxon>
        <taxon>Spiralia</taxon>
        <taxon>Lophotrochozoa</taxon>
        <taxon>Mollusca</taxon>
        <taxon>Bivalvia</taxon>
        <taxon>Autobranchia</taxon>
        <taxon>Pteriomorphia</taxon>
        <taxon>Mytilida</taxon>
        <taxon>Mytiloidea</taxon>
        <taxon>Mytilidae</taxon>
        <taxon>Mytilinae</taxon>
        <taxon>Mytilus</taxon>
    </lineage>
</organism>
<feature type="compositionally biased region" description="Polar residues" evidence="2">
    <location>
        <begin position="166"/>
        <end position="176"/>
    </location>
</feature>
<dbReference type="EMBL" id="CACVKT020005688">
    <property type="protein sequence ID" value="CAC5397575.1"/>
    <property type="molecule type" value="Genomic_DNA"/>
</dbReference>
<feature type="compositionally biased region" description="Acidic residues" evidence="2">
    <location>
        <begin position="130"/>
        <end position="160"/>
    </location>
</feature>
<feature type="region of interest" description="Disordered" evidence="2">
    <location>
        <begin position="428"/>
        <end position="469"/>
    </location>
</feature>
<feature type="domain" description="Ribosome biogenesis protein BMS1/TSR1 C-terminal" evidence="3">
    <location>
        <begin position="450"/>
        <end position="1097"/>
    </location>
</feature>
<dbReference type="OrthoDB" id="10260897at2759"/>
<feature type="compositionally biased region" description="Acidic residues" evidence="2">
    <location>
        <begin position="260"/>
        <end position="299"/>
    </location>
</feature>
<feature type="compositionally biased region" description="Basic and acidic residues" evidence="2">
    <location>
        <begin position="80"/>
        <end position="94"/>
    </location>
</feature>
<keyword evidence="1" id="KW-0175">Coiled coil</keyword>
<dbReference type="GO" id="GO:0003924">
    <property type="term" value="F:GTPase activity"/>
    <property type="evidence" value="ECO:0007669"/>
    <property type="project" value="TreeGrafter"/>
</dbReference>
<dbReference type="Pfam" id="PF04950">
    <property type="entry name" value="RIBIOP_C"/>
    <property type="match status" value="2"/>
</dbReference>
<evidence type="ECO:0000259" key="3">
    <source>
        <dbReference type="SMART" id="SM01362"/>
    </source>
</evidence>
<dbReference type="GO" id="GO:0000462">
    <property type="term" value="P:maturation of SSU-rRNA from tricistronic rRNA transcript (SSU-rRNA, 5.8S rRNA, LSU-rRNA)"/>
    <property type="evidence" value="ECO:0007669"/>
    <property type="project" value="TreeGrafter"/>
</dbReference>
<dbReference type="PANTHER" id="PTHR12858:SF2">
    <property type="entry name" value="RIBOSOME BIOGENESIS PROTEIN BMS1 HOMOLOG"/>
    <property type="match status" value="1"/>
</dbReference>
<dbReference type="PANTHER" id="PTHR12858">
    <property type="entry name" value="RIBOSOME BIOGENESIS PROTEIN"/>
    <property type="match status" value="1"/>
</dbReference>
<dbReference type="GO" id="GO:0030686">
    <property type="term" value="C:90S preribosome"/>
    <property type="evidence" value="ECO:0007669"/>
    <property type="project" value="TreeGrafter"/>
</dbReference>
<dbReference type="GO" id="GO:0034511">
    <property type="term" value="F:U3 snoRNA binding"/>
    <property type="evidence" value="ECO:0007669"/>
    <property type="project" value="TreeGrafter"/>
</dbReference>
<evidence type="ECO:0000313" key="5">
    <source>
        <dbReference type="Proteomes" id="UP000507470"/>
    </source>
</evidence>
<name>A0A6J8CNK9_MYTCO</name>
<feature type="compositionally biased region" description="Acidic residues" evidence="2">
    <location>
        <begin position="224"/>
        <end position="240"/>
    </location>
</feature>
<gene>
    <name evidence="4" type="ORF">MCOR_32002</name>
</gene>
<protein>
    <submittedName>
        <fullName evidence="4">BMS1</fullName>
    </submittedName>
</protein>
<feature type="region of interest" description="Disordered" evidence="2">
    <location>
        <begin position="199"/>
        <end position="304"/>
    </location>
</feature>
<dbReference type="Proteomes" id="UP000507470">
    <property type="component" value="Unassembled WGS sequence"/>
</dbReference>
<dbReference type="InterPro" id="IPR007034">
    <property type="entry name" value="BMS1_TSR1_C"/>
</dbReference>
<feature type="region of interest" description="Disordered" evidence="2">
    <location>
        <begin position="1"/>
        <end position="176"/>
    </location>
</feature>
<feature type="compositionally biased region" description="Basic and acidic residues" evidence="2">
    <location>
        <begin position="14"/>
        <end position="27"/>
    </location>
</feature>
<feature type="compositionally biased region" description="Acidic residues" evidence="2">
    <location>
        <begin position="95"/>
        <end position="122"/>
    </location>
</feature>
<proteinExistence type="predicted"/>
<reference evidence="4 5" key="1">
    <citation type="submission" date="2020-06" db="EMBL/GenBank/DDBJ databases">
        <authorList>
            <person name="Li R."/>
            <person name="Bekaert M."/>
        </authorList>
    </citation>
    <scope>NUCLEOTIDE SEQUENCE [LARGE SCALE GENOMIC DNA]</scope>
    <source>
        <strain evidence="5">wild</strain>
    </source>
</reference>
<feature type="coiled-coil region" evidence="1">
    <location>
        <begin position="829"/>
        <end position="887"/>
    </location>
</feature>
<dbReference type="GO" id="GO:0005525">
    <property type="term" value="F:GTP binding"/>
    <property type="evidence" value="ECO:0007669"/>
    <property type="project" value="TreeGrafter"/>
</dbReference>
<evidence type="ECO:0000256" key="2">
    <source>
        <dbReference type="SAM" id="MobiDB-lite"/>
    </source>
</evidence>
<evidence type="ECO:0000256" key="1">
    <source>
        <dbReference type="SAM" id="Coils"/>
    </source>
</evidence>
<dbReference type="GO" id="GO:0000479">
    <property type="term" value="P:endonucleolytic cleavage of tricistronic rRNA transcript (SSU-rRNA, 5.8S rRNA, LSU-rRNA)"/>
    <property type="evidence" value="ECO:0007669"/>
    <property type="project" value="TreeGrafter"/>
</dbReference>
<feature type="compositionally biased region" description="Basic and acidic residues" evidence="2">
    <location>
        <begin position="444"/>
        <end position="467"/>
    </location>
</feature>
<evidence type="ECO:0000313" key="4">
    <source>
        <dbReference type="EMBL" id="CAC5397575.1"/>
    </source>
</evidence>
<accession>A0A6J8CNK9</accession>
<feature type="compositionally biased region" description="Acidic residues" evidence="2">
    <location>
        <begin position="432"/>
        <end position="443"/>
    </location>
</feature>
<dbReference type="SMART" id="SM01362">
    <property type="entry name" value="DUF663"/>
    <property type="match status" value="1"/>
</dbReference>
<dbReference type="InterPro" id="IPR039761">
    <property type="entry name" value="Bms1/Tsr1"/>
</dbReference>
<sequence length="1216" mass="136993">MKQKYDSGCPDDEDTKKTDDITADGRSRRPAQFTDNLPFSEDGQIDSQEKTKKKQKIEENLVYADSDDDDDEHIQLCSKSVDKETKSSKIRSNENESESESSDEDEESGEEEDDENDNEMLSEEDKNSDIDSEDDYETDESDEVSDETDGDSDSEMESEVEETKLLTKSKNLAKNNACNLVTGKDISLSDKKLTSDIKTQAVKPCEDATKLSNNVNKSRLSEGLDSDDSDNSEDSSNDMEVESKISKTSDSIQTFQSSGDDSDSENSEEESDDESNEEDDDEMDIKEENGDNVEDEEEAGLLHWKSNLTSSAAVAYKKRQGERINYRKLIYGKDADKEEDESDDELGGLFKVLKQKSEQSDRVAINSTDCSKFSVQKVKEWDIEEVRELIKDCFVTGEWEKSEDAAKRLQQDDDLYGDFEDLETGEVHCEESDNDDEDGDGEEDKEKAPEEERKKTKAEMTSIERREAKKKRLKDAFNAQYDMRDDSEFYDSWKAETEQQAKLNRAEFEAMEDDVRVNYEGYRPGMYVRVEIEDVPCEFVTNFDATYPVILGGLSNLEENVGLVQGVVPTWRKNVGLVQGLYDTYPVILGGLSNLEENVDLYFVDTCPVMLVQEKRWISTGLYDTYPVILGGLFNLEENVGLVQVLYGYLSCYTGGLSNLEQNVGLVQVLYVTYPVILGGLSNLEENVGLVQVLYDTYPVILGGLSNLEENVGLVQVCMIAYPVILGGLSNLEENVGLVQVCMLPYPVILGGLSNFGGKRWISTGGLSNLEENVGLVQVFMITCPVILGVGLSVGGKRWIGTGGLSNLEESVGLVQVLYDTYPVILGGLSNLEEKYVGLVRRLSNLEEKRWISTGLYDTYPVILGGLSNLEENVGLVQEGLSNLEENVGLVQVLYDTYPVILGGLFNLEESVGLVQCRIKKHRWHKRILKTKNPLIISLGWRRFQTMPMYSIQDHNMRNRLLKYTPEHLHCNATFYGPITPQNTGLLAVESVAELTSGFRIAATGVVLELDKSKQIVKKLKLTGTPNKIYKKTAFIQGMFNTALEVTKFEGAKLQSVSGIRGMIKKAAKSPEGSFRATFEDKILLSDIIFLRTWYPVQIPEFYNPVTSLLLPKSEKMKWIGMKTIGQLRREKGMTAPLNPDSKYKPVERKIRHMTPLTIPKELQKMLPFRDTPKILQEKKDPLKRIAVIREPHEAKVAKVMKMLKHYMNINEDREV</sequence>
<dbReference type="AlphaFoldDB" id="A0A6J8CNK9"/>